<keyword evidence="4 10" id="KW-0812">Transmembrane</keyword>
<feature type="transmembrane region" description="Helical" evidence="10">
    <location>
        <begin position="245"/>
        <end position="262"/>
    </location>
</feature>
<feature type="domain" description="Cation/H(+) antiporter central" evidence="12">
    <location>
        <begin position="512"/>
        <end position="642"/>
    </location>
</feature>
<dbReference type="GO" id="GO:0006885">
    <property type="term" value="P:regulation of pH"/>
    <property type="evidence" value="ECO:0007669"/>
    <property type="project" value="TreeGrafter"/>
</dbReference>
<keyword evidence="5" id="KW-0630">Potassium</keyword>
<dbReference type="GO" id="GO:0016020">
    <property type="term" value="C:membrane"/>
    <property type="evidence" value="ECO:0007669"/>
    <property type="project" value="UniProtKB-SubCell"/>
</dbReference>
<dbReference type="GO" id="GO:0006813">
    <property type="term" value="P:potassium ion transport"/>
    <property type="evidence" value="ECO:0007669"/>
    <property type="project" value="UniProtKB-KW"/>
</dbReference>
<feature type="transmembrane region" description="Helical" evidence="10">
    <location>
        <begin position="185"/>
        <end position="205"/>
    </location>
</feature>
<name>A0A498KFZ1_MALDO</name>
<evidence type="ECO:0000259" key="11">
    <source>
        <dbReference type="Pfam" id="PF00999"/>
    </source>
</evidence>
<feature type="transmembrane region" description="Helical" evidence="10">
    <location>
        <begin position="436"/>
        <end position="458"/>
    </location>
</feature>
<evidence type="ECO:0000256" key="8">
    <source>
        <dbReference type="ARBA" id="ARBA00023136"/>
    </source>
</evidence>
<comment type="caution">
    <text evidence="14">The sequence shown here is derived from an EMBL/GenBank/DDBJ whole genome shotgun (WGS) entry which is preliminary data.</text>
</comment>
<evidence type="ECO:0000256" key="6">
    <source>
        <dbReference type="ARBA" id="ARBA00022989"/>
    </source>
</evidence>
<keyword evidence="7" id="KW-0406">Ion transport</keyword>
<dbReference type="Pfam" id="PF23256">
    <property type="entry name" value="CHX17_2nd"/>
    <property type="match status" value="1"/>
</dbReference>
<feature type="domain" description="Cation/H(+) antiporter C-terminal" evidence="13">
    <location>
        <begin position="663"/>
        <end position="822"/>
    </location>
</feature>
<evidence type="ECO:0000256" key="7">
    <source>
        <dbReference type="ARBA" id="ARBA00023065"/>
    </source>
</evidence>
<dbReference type="AlphaFoldDB" id="A0A498KFZ1"/>
<evidence type="ECO:0000256" key="4">
    <source>
        <dbReference type="ARBA" id="ARBA00022692"/>
    </source>
</evidence>
<evidence type="ECO:0000256" key="3">
    <source>
        <dbReference type="ARBA" id="ARBA00022538"/>
    </source>
</evidence>
<dbReference type="Proteomes" id="UP000290289">
    <property type="component" value="Chromosome 2"/>
</dbReference>
<evidence type="ECO:0000256" key="1">
    <source>
        <dbReference type="ARBA" id="ARBA00004141"/>
    </source>
</evidence>
<keyword evidence="2" id="KW-0813">Transport</keyword>
<keyword evidence="3" id="KW-0633">Potassium transport</keyword>
<comment type="subcellular location">
    <subcellularLocation>
        <location evidence="1">Membrane</location>
        <topology evidence="1">Multi-pass membrane protein</topology>
    </subcellularLocation>
</comment>
<keyword evidence="15" id="KW-1185">Reference proteome</keyword>
<protein>
    <submittedName>
        <fullName evidence="14">Uncharacterized protein</fullName>
    </submittedName>
</protein>
<dbReference type="InterPro" id="IPR050794">
    <property type="entry name" value="CPA2_transporter"/>
</dbReference>
<reference evidence="14 15" key="1">
    <citation type="submission" date="2018-10" db="EMBL/GenBank/DDBJ databases">
        <title>A high-quality apple genome assembly.</title>
        <authorList>
            <person name="Hu J."/>
        </authorList>
    </citation>
    <scope>NUCLEOTIDE SEQUENCE [LARGE SCALE GENOMIC DNA]</scope>
    <source>
        <strain evidence="15">cv. HFTH1</strain>
        <tissue evidence="14">Young leaf</tissue>
    </source>
</reference>
<feature type="transmembrane region" description="Helical" evidence="10">
    <location>
        <begin position="217"/>
        <end position="239"/>
    </location>
</feature>
<evidence type="ECO:0000313" key="14">
    <source>
        <dbReference type="EMBL" id="RXI05314.1"/>
    </source>
</evidence>
<sequence>MNEQPSVHALPPAIAKGTSFQEGTWEICYNMTVYKTGEIWRVQSTFFRSVPMIIVQLIAAMSITRLLYHLFKPLHQPRIVSDILGGVMLGPAFVGTIIFALQYVIPFFSLVNIETVANLGLGYHMFIMGLELEFVPIIRAGKRALSVAVVGSLVSLIWGWLLYRFVLFNDYGRALAEQIANDNGYAFWGIALASTNFTDLAQVLADKKLLHSDFGRLALSSAVISDVLSWLLLLAGMTFAYTDQSIGAMSAVIFILLCVFVLRPAIPWFIRNTTTDNDSSGYNEQQVRFILSVVVLFGYVSDNFGSHSILGPFMLGTIIPSGELKKVLVDRIQTFVSHLLMPLYFLTVGLRTNFSYILTNENPKFTLADTNLWRVVAVVVLANIPKILSNYIIGLMYKMSRGDSFALGILMNTKGLMGLIILGTGKDIKVLDNRTFGVMMIAMWLMTLPVGPFLALVFKPTKNTAEYKLRNIQNVGPETELKILTCTHTSSSVSGMIDLLEASNPTRQSPICIFAVQLVEITDHGSAMLIVQEVCKENSNRSNQMQPEYIMSENRFEKYAKNRENVSIQTLTAFSSYNTMHEYICNLANEKFINIIITPFHNQFSIDGTMEDTNPNLKGVNNNLIKNSPCTVGIFVDRGLSVSQISESRNGSGSSPGYHLFAMFFFGGPDDREALTYAWRMAGHPRVNLRVVRFIVVPSNATSGKFRCDDQNDDGDIDQAVNSRMQKHLDDTCMDEFRLKSMHNRSTQFVEEIVKSWEETVNIVRGLESEYDLYLVGRRYESSSPAWSLLDYCSDYDELGPLGDLLVSSTFNPSVLIVQQGTLVDKHRCD</sequence>
<organism evidence="14 15">
    <name type="scientific">Malus domestica</name>
    <name type="common">Apple</name>
    <name type="synonym">Pyrus malus</name>
    <dbReference type="NCBI Taxonomy" id="3750"/>
    <lineage>
        <taxon>Eukaryota</taxon>
        <taxon>Viridiplantae</taxon>
        <taxon>Streptophyta</taxon>
        <taxon>Embryophyta</taxon>
        <taxon>Tracheophyta</taxon>
        <taxon>Spermatophyta</taxon>
        <taxon>Magnoliopsida</taxon>
        <taxon>eudicotyledons</taxon>
        <taxon>Gunneridae</taxon>
        <taxon>Pentapetalae</taxon>
        <taxon>rosids</taxon>
        <taxon>fabids</taxon>
        <taxon>Rosales</taxon>
        <taxon>Rosaceae</taxon>
        <taxon>Amygdaloideae</taxon>
        <taxon>Maleae</taxon>
        <taxon>Malus</taxon>
    </lineage>
</organism>
<dbReference type="InterPro" id="IPR057290">
    <property type="entry name" value="CHX17_C"/>
</dbReference>
<feature type="transmembrane region" description="Helical" evidence="10">
    <location>
        <begin position="83"/>
        <end position="105"/>
    </location>
</feature>
<evidence type="ECO:0000256" key="10">
    <source>
        <dbReference type="SAM" id="Phobius"/>
    </source>
</evidence>
<dbReference type="InterPro" id="IPR038770">
    <property type="entry name" value="Na+/solute_symporter_sf"/>
</dbReference>
<feature type="transmembrane region" description="Helical" evidence="10">
    <location>
        <begin position="372"/>
        <end position="393"/>
    </location>
</feature>
<dbReference type="GO" id="GO:0012505">
    <property type="term" value="C:endomembrane system"/>
    <property type="evidence" value="ECO:0007669"/>
    <property type="project" value="TreeGrafter"/>
</dbReference>
<keyword evidence="6 10" id="KW-1133">Transmembrane helix</keyword>
<dbReference type="PANTHER" id="PTHR32468:SF74">
    <property type="entry name" value="CATION_H(+) ANTIPORTER 21-RELATED"/>
    <property type="match status" value="1"/>
</dbReference>
<feature type="transmembrane region" description="Helical" evidence="10">
    <location>
        <begin position="111"/>
        <end position="132"/>
    </location>
</feature>
<feature type="transmembrane region" description="Helical" evidence="10">
    <location>
        <begin position="50"/>
        <end position="71"/>
    </location>
</feature>
<evidence type="ECO:0000256" key="2">
    <source>
        <dbReference type="ARBA" id="ARBA00022448"/>
    </source>
</evidence>
<evidence type="ECO:0000259" key="13">
    <source>
        <dbReference type="Pfam" id="PF23259"/>
    </source>
</evidence>
<evidence type="ECO:0000256" key="5">
    <source>
        <dbReference type="ARBA" id="ARBA00022958"/>
    </source>
</evidence>
<dbReference type="Gene3D" id="1.20.1530.20">
    <property type="match status" value="1"/>
</dbReference>
<evidence type="ECO:0000259" key="12">
    <source>
        <dbReference type="Pfam" id="PF23256"/>
    </source>
</evidence>
<proteinExistence type="inferred from homology"/>
<accession>A0A498KFZ1</accession>
<dbReference type="Pfam" id="PF23259">
    <property type="entry name" value="CHX17_C"/>
    <property type="match status" value="1"/>
</dbReference>
<comment type="similarity">
    <text evidence="9">Belongs to the monovalent cation:proton antiporter 2 (CPA2) transporter (TC 2.A.37) family. CHX (TC 2.A.37.4) subfamily.</text>
</comment>
<dbReference type="Pfam" id="PF00999">
    <property type="entry name" value="Na_H_Exchanger"/>
    <property type="match status" value="1"/>
</dbReference>
<dbReference type="InterPro" id="IPR006153">
    <property type="entry name" value="Cation/H_exchanger_TM"/>
</dbReference>
<evidence type="ECO:0000256" key="9">
    <source>
        <dbReference type="ARBA" id="ARBA00038341"/>
    </source>
</evidence>
<feature type="transmembrane region" description="Helical" evidence="10">
    <location>
        <begin position="405"/>
        <end position="424"/>
    </location>
</feature>
<keyword evidence="8 10" id="KW-0472">Membrane</keyword>
<dbReference type="EMBL" id="RDQH01000328">
    <property type="protein sequence ID" value="RXI05314.1"/>
    <property type="molecule type" value="Genomic_DNA"/>
</dbReference>
<feature type="domain" description="Cation/H+ exchanger transmembrane" evidence="11">
    <location>
        <begin position="62"/>
        <end position="454"/>
    </location>
</feature>
<evidence type="ECO:0000313" key="15">
    <source>
        <dbReference type="Proteomes" id="UP000290289"/>
    </source>
</evidence>
<dbReference type="PANTHER" id="PTHR32468">
    <property type="entry name" value="CATION/H + ANTIPORTER"/>
    <property type="match status" value="1"/>
</dbReference>
<dbReference type="GO" id="GO:0015297">
    <property type="term" value="F:antiporter activity"/>
    <property type="evidence" value="ECO:0007669"/>
    <property type="project" value="InterPro"/>
</dbReference>
<gene>
    <name evidence="14" type="ORF">DVH24_006571</name>
</gene>
<feature type="transmembrane region" description="Helical" evidence="10">
    <location>
        <begin position="335"/>
        <end position="352"/>
    </location>
</feature>
<feature type="transmembrane region" description="Helical" evidence="10">
    <location>
        <begin position="144"/>
        <end position="165"/>
    </location>
</feature>
<dbReference type="InterPro" id="IPR057291">
    <property type="entry name" value="CHX17_2nd"/>
</dbReference>
<dbReference type="GO" id="GO:1902600">
    <property type="term" value="P:proton transmembrane transport"/>
    <property type="evidence" value="ECO:0007669"/>
    <property type="project" value="InterPro"/>
</dbReference>